<dbReference type="EMBL" id="LN868938">
    <property type="protein sequence ID" value="CRY74916.1"/>
    <property type="molecule type" value="Genomic_DNA"/>
</dbReference>
<evidence type="ECO:0000256" key="2">
    <source>
        <dbReference type="SAM" id="Phobius"/>
    </source>
</evidence>
<reference evidence="5" key="1">
    <citation type="submission" date="2015-03" db="EMBL/GenBank/DDBJ databases">
        <authorList>
            <consortium name="Pathogen Informatics"/>
        </authorList>
    </citation>
    <scope>NUCLEOTIDE SEQUENCE [LARGE SCALE GENOMIC DNA]</scope>
    <source>
        <strain evidence="5">NCTC11134</strain>
    </source>
</reference>
<dbReference type="GeneID" id="61133736"/>
<feature type="transmembrane region" description="Helical" evidence="2">
    <location>
        <begin position="143"/>
        <end position="162"/>
    </location>
</feature>
<dbReference type="Proteomes" id="UP000057820">
    <property type="component" value="Chromosome 1"/>
</dbReference>
<keyword evidence="2" id="KW-0472">Membrane</keyword>
<keyword evidence="2" id="KW-0812">Transmembrane</keyword>
<dbReference type="Pfam" id="PF23636">
    <property type="entry name" value="DUF7144"/>
    <property type="match status" value="1"/>
</dbReference>
<sequence length="167" mass="17415">MTTHTPGQPGQPTTATGQPTTAPTGHATGATTPVSHAGHTTGRQVAAGVTSIAAAALLITSGIVGLLQGIAGVSEDELFVVGPQYTYEFDLTTWGWIHIVLGVLLIVTGLAVITGATWARVTAIGLACLSIIGNFLWLPYYPLWSIIVIALDAVVIWALATWNPERF</sequence>
<evidence type="ECO:0000256" key="1">
    <source>
        <dbReference type="SAM" id="MobiDB-lite"/>
    </source>
</evidence>
<feature type="transmembrane region" description="Helical" evidence="2">
    <location>
        <begin position="45"/>
        <end position="71"/>
    </location>
</feature>
<evidence type="ECO:0000313" key="4">
    <source>
        <dbReference type="EMBL" id="CRY74916.1"/>
    </source>
</evidence>
<dbReference type="InterPro" id="IPR055568">
    <property type="entry name" value="DUF7144"/>
</dbReference>
<dbReference type="OMA" id="WGWIHLA"/>
<evidence type="ECO:0000259" key="3">
    <source>
        <dbReference type="Pfam" id="PF23636"/>
    </source>
</evidence>
<accession>A0A0H5NXV2</accession>
<feature type="transmembrane region" description="Helical" evidence="2">
    <location>
        <begin position="118"/>
        <end position="137"/>
    </location>
</feature>
<feature type="region of interest" description="Disordered" evidence="1">
    <location>
        <begin position="1"/>
        <end position="37"/>
    </location>
</feature>
<name>A0A0H5NXV2_NOCFR</name>
<gene>
    <name evidence="4" type="ORF">ERS450000_01054</name>
</gene>
<feature type="compositionally biased region" description="Low complexity" evidence="1">
    <location>
        <begin position="1"/>
        <end position="33"/>
    </location>
</feature>
<proteinExistence type="predicted"/>
<organism evidence="4 5">
    <name type="scientific">Nocardia farcinica</name>
    <dbReference type="NCBI Taxonomy" id="37329"/>
    <lineage>
        <taxon>Bacteria</taxon>
        <taxon>Bacillati</taxon>
        <taxon>Actinomycetota</taxon>
        <taxon>Actinomycetes</taxon>
        <taxon>Mycobacteriales</taxon>
        <taxon>Nocardiaceae</taxon>
        <taxon>Nocardia</taxon>
    </lineage>
</organism>
<keyword evidence="2" id="KW-1133">Transmembrane helix</keyword>
<feature type="domain" description="DUF7144" evidence="3">
    <location>
        <begin position="52"/>
        <end position="163"/>
    </location>
</feature>
<evidence type="ECO:0000313" key="5">
    <source>
        <dbReference type="Proteomes" id="UP000057820"/>
    </source>
</evidence>
<dbReference type="RefSeq" id="WP_011209551.1">
    <property type="nucleotide sequence ID" value="NZ_CAACYE020000001.1"/>
</dbReference>
<feature type="transmembrane region" description="Helical" evidence="2">
    <location>
        <begin position="91"/>
        <end position="113"/>
    </location>
</feature>
<dbReference type="KEGG" id="nfr:ERS450000_01054"/>
<protein>
    <recommendedName>
        <fullName evidence="3">DUF7144 domain-containing protein</fullName>
    </recommendedName>
</protein>
<dbReference type="AlphaFoldDB" id="A0A0H5NXV2"/>